<evidence type="ECO:0000256" key="1">
    <source>
        <dbReference type="SAM" id="MobiDB-lite"/>
    </source>
</evidence>
<dbReference type="Proteomes" id="UP001190825">
    <property type="component" value="Unassembled WGS sequence"/>
</dbReference>
<feature type="domain" description="HNH nuclease" evidence="2">
    <location>
        <begin position="17"/>
        <end position="68"/>
    </location>
</feature>
<dbReference type="SMART" id="SM00507">
    <property type="entry name" value="HNHc"/>
    <property type="match status" value="1"/>
</dbReference>
<protein>
    <submittedName>
        <fullName evidence="3">HNH endonuclease</fullName>
    </submittedName>
</protein>
<keyword evidence="3" id="KW-0255">Endonuclease</keyword>
<keyword evidence="3" id="KW-0540">Nuclease</keyword>
<dbReference type="Pfam" id="PF01844">
    <property type="entry name" value="HNH"/>
    <property type="match status" value="1"/>
</dbReference>
<evidence type="ECO:0000313" key="3">
    <source>
        <dbReference type="EMBL" id="PLU04547.1"/>
    </source>
</evidence>
<name>A0ABX4TPS4_9HYPH</name>
<proteinExistence type="predicted"/>
<dbReference type="RefSeq" id="WP_018208395.1">
    <property type="nucleotide sequence ID" value="NZ_NBUC01000065.1"/>
</dbReference>
<feature type="region of interest" description="Disordered" evidence="1">
    <location>
        <begin position="108"/>
        <end position="132"/>
    </location>
</feature>
<reference evidence="3 4" key="1">
    <citation type="journal article" date="2018" name="FEMS Microbiol. Ecol.">
        <title>Co-invading symbiotic mutualists of Medicago polymorpha retain high ancestral diversity and contain diverse accessory genomes.</title>
        <authorList>
            <person name="Porter S.S."/>
            <person name="Faber-Hammond J.J."/>
            <person name="Friesen M.L."/>
        </authorList>
    </citation>
    <scope>NUCLEOTIDE SEQUENCE [LARGE SCALE GENOMIC DNA]</scope>
    <source>
        <strain evidence="3 4">Str16</strain>
    </source>
</reference>
<dbReference type="InterPro" id="IPR002711">
    <property type="entry name" value="HNH"/>
</dbReference>
<keyword evidence="4" id="KW-1185">Reference proteome</keyword>
<accession>A0ABX4TPS4</accession>
<evidence type="ECO:0000259" key="2">
    <source>
        <dbReference type="SMART" id="SM00507"/>
    </source>
</evidence>
<dbReference type="InterPro" id="IPR003615">
    <property type="entry name" value="HNH_nuc"/>
</dbReference>
<dbReference type="EMBL" id="NBUC01000065">
    <property type="protein sequence ID" value="PLU04547.1"/>
    <property type="molecule type" value="Genomic_DNA"/>
</dbReference>
<keyword evidence="3" id="KW-0378">Hydrolase</keyword>
<gene>
    <name evidence="3" type="ORF">BMJ33_11845</name>
</gene>
<sequence>MRKRPRNIPYDHEWHRLARRFLKVFPLCSVRGCSRPAQHVDHIVTVRAAPERRLDWTNLQALCHRHHSRLTHAYDQGRLTGACDEDGFPVDPNHPWAQPTQREAIAAANREPVADPETAARLKRGYVRGERR</sequence>
<comment type="caution">
    <text evidence="3">The sequence shown here is derived from an EMBL/GenBank/DDBJ whole genome shotgun (WGS) entry which is preliminary data.</text>
</comment>
<dbReference type="CDD" id="cd00085">
    <property type="entry name" value="HNHc"/>
    <property type="match status" value="1"/>
</dbReference>
<evidence type="ECO:0000313" key="4">
    <source>
        <dbReference type="Proteomes" id="UP001190825"/>
    </source>
</evidence>
<dbReference type="GO" id="GO:0004519">
    <property type="term" value="F:endonuclease activity"/>
    <property type="evidence" value="ECO:0007669"/>
    <property type="project" value="UniProtKB-KW"/>
</dbReference>
<organism evidence="3 4">
    <name type="scientific">Sinorhizobium medicae</name>
    <dbReference type="NCBI Taxonomy" id="110321"/>
    <lineage>
        <taxon>Bacteria</taxon>
        <taxon>Pseudomonadati</taxon>
        <taxon>Pseudomonadota</taxon>
        <taxon>Alphaproteobacteria</taxon>
        <taxon>Hyphomicrobiales</taxon>
        <taxon>Rhizobiaceae</taxon>
        <taxon>Sinorhizobium/Ensifer group</taxon>
        <taxon>Sinorhizobium</taxon>
    </lineage>
</organism>